<feature type="compositionally biased region" description="Polar residues" evidence="7">
    <location>
        <begin position="1018"/>
        <end position="1031"/>
    </location>
</feature>
<evidence type="ECO:0000313" key="8">
    <source>
        <dbReference type="EMBL" id="KAJ5538288.1"/>
    </source>
</evidence>
<dbReference type="PANTHER" id="PTHR37739:SF16">
    <property type="entry name" value="KINESIN-LIKE PROTEIN"/>
    <property type="match status" value="1"/>
</dbReference>
<gene>
    <name evidence="8" type="ORF">N7494_007767</name>
</gene>
<dbReference type="EMBL" id="JAQIZZ010000006">
    <property type="protein sequence ID" value="KAJ5538288.1"/>
    <property type="molecule type" value="Genomic_DNA"/>
</dbReference>
<evidence type="ECO:0000313" key="9">
    <source>
        <dbReference type="Proteomes" id="UP001220324"/>
    </source>
</evidence>
<keyword evidence="9" id="KW-1185">Reference proteome</keyword>
<feature type="coiled-coil region" evidence="6">
    <location>
        <begin position="709"/>
        <end position="902"/>
    </location>
</feature>
<accession>A0AAD6GD24</accession>
<evidence type="ECO:0000256" key="2">
    <source>
        <dbReference type="ARBA" id="ARBA00022741"/>
    </source>
</evidence>
<dbReference type="PANTHER" id="PTHR37739">
    <property type="entry name" value="KINESIN-LIKE PROTEIN KIN-12D"/>
    <property type="match status" value="1"/>
</dbReference>
<feature type="coiled-coil region" evidence="6">
    <location>
        <begin position="574"/>
        <end position="661"/>
    </location>
</feature>
<keyword evidence="5" id="KW-0505">Motor protein</keyword>
<sequence>MSQDLTHMVEEVERIVTAPYAPSLQDLYELVQSRTISTIKCWALQKPCQIGLLADVLVESLSRSRIALPLLSTFASDVTFRDAVLLRHPVILDALLEKAVDGGDSEYQLACISLLSNPLPAGLVPPARLANLITCLVSAMARNPSADTIARLHTLMNGLQGCSLLQHDVPSEVMSNMQVEFTKTLRNLDDHMGNLLCLATFARIASIRTDDFTYKHGPEVPPWLLNIRHFFGPKRGLKTLDLVVLRVILACSSNCNNLTPPQAAESIRLAICIADAIEPEQKQAWIAGNSSKIAKLCEKVARDGLDREIQMMGLAFLLSLLPAAHLPCHIRELGLHVLISKGSRGVMGVMPPHLIQRMAESLACSEKSAVYHLLRFIFEIVQEGDLPGRNSLSDLHLANLILAGFQESESPVLIDALLDSVSTKDSILGLLGNLPAKPNHTQCQGREACSCAKTRLQTQLLINLFDVYFAAALSKGGNNKEVLVLKSFIEHAGKTLTGDGCSFSTSNLTDFRYSVSLRNRQDFSTTEYPVRDWRSGINDALMQNAQSTSASMTKKIEDICIDLERRCHDVEGPLRFAEEERDRHILEAKQLKQQNQDLQKQLENSFSGISDLQQSFARLEEQAENARVRAEDMSAALECARQELDQQRRLSEEALHREQENAFVRIEEMSAALNSVWQELEEQRRHSTELTHREQESARDRELDLLATCTEKDDQLEEQQEKLKHLQSEVRQMQQALEEYSREQATSNLKSASLLRELAETNALFEDNKALCSEKENEIQRLLAETENMQMEIENMKTMIDEQNMESKKLCFALEEAEEELRLKLEATKQEHEIELSRATSEVQAHKEEIGRLRTAMQLATQNSFKEHHLKDKRIHLLEKKIQSLRDERANKAREFSEAQQHIGRLMNVMGFTAKPMEPPISTQEHRTEGTERRHSKNVRESAYDDDESQLAESFDGLASNVLVPSPKRPKANRLSMSQGILQAPKTPANGPSKQSCPESTIQSARQPLGPRDCNSPRKLQSSQASKQGQYPENHLQGINLDMDLEFSKDLLFSSTAFSGSNDQIGQQ</sequence>
<reference evidence="8 9" key="1">
    <citation type="journal article" date="2023" name="IMA Fungus">
        <title>Comparative genomic study of the Penicillium genus elucidates a diverse pangenome and 15 lateral gene transfer events.</title>
        <authorList>
            <person name="Petersen C."/>
            <person name="Sorensen T."/>
            <person name="Nielsen M.R."/>
            <person name="Sondergaard T.E."/>
            <person name="Sorensen J.L."/>
            <person name="Fitzpatrick D.A."/>
            <person name="Frisvad J.C."/>
            <person name="Nielsen K.L."/>
        </authorList>
    </citation>
    <scope>NUCLEOTIDE SEQUENCE [LARGE SCALE GENOMIC DNA]</scope>
    <source>
        <strain evidence="8 9">IBT 35679</strain>
    </source>
</reference>
<comment type="caution">
    <text evidence="8">The sequence shown here is derived from an EMBL/GenBank/DDBJ whole genome shotgun (WGS) entry which is preliminary data.</text>
</comment>
<evidence type="ECO:0000256" key="6">
    <source>
        <dbReference type="SAM" id="Coils"/>
    </source>
</evidence>
<evidence type="ECO:0000256" key="1">
    <source>
        <dbReference type="ARBA" id="ARBA00022701"/>
    </source>
</evidence>
<evidence type="ECO:0000256" key="5">
    <source>
        <dbReference type="ARBA" id="ARBA00023175"/>
    </source>
</evidence>
<dbReference type="GO" id="GO:0005524">
    <property type="term" value="F:ATP binding"/>
    <property type="evidence" value="ECO:0007669"/>
    <property type="project" value="UniProtKB-KW"/>
</dbReference>
<keyword evidence="2" id="KW-0547">Nucleotide-binding</keyword>
<keyword evidence="1" id="KW-0493">Microtubule</keyword>
<name>A0AAD6GD24_9EURO</name>
<evidence type="ECO:0000256" key="7">
    <source>
        <dbReference type="SAM" id="MobiDB-lite"/>
    </source>
</evidence>
<keyword evidence="3" id="KW-0067">ATP-binding</keyword>
<organism evidence="8 9">
    <name type="scientific">Penicillium frequentans</name>
    <dbReference type="NCBI Taxonomy" id="3151616"/>
    <lineage>
        <taxon>Eukaryota</taxon>
        <taxon>Fungi</taxon>
        <taxon>Dikarya</taxon>
        <taxon>Ascomycota</taxon>
        <taxon>Pezizomycotina</taxon>
        <taxon>Eurotiomycetes</taxon>
        <taxon>Eurotiomycetidae</taxon>
        <taxon>Eurotiales</taxon>
        <taxon>Aspergillaceae</taxon>
        <taxon>Penicillium</taxon>
    </lineage>
</organism>
<feature type="compositionally biased region" description="Basic and acidic residues" evidence="7">
    <location>
        <begin position="924"/>
        <end position="943"/>
    </location>
</feature>
<dbReference type="AlphaFoldDB" id="A0AAD6GD24"/>
<protein>
    <submittedName>
        <fullName evidence="8">Uncharacterized protein</fullName>
    </submittedName>
</protein>
<feature type="compositionally biased region" description="Polar residues" evidence="7">
    <location>
        <begin position="990"/>
        <end position="1006"/>
    </location>
</feature>
<feature type="region of interest" description="Disordered" evidence="7">
    <location>
        <begin position="983"/>
        <end position="1037"/>
    </location>
</feature>
<dbReference type="GO" id="GO:0005874">
    <property type="term" value="C:microtubule"/>
    <property type="evidence" value="ECO:0007669"/>
    <property type="project" value="UniProtKB-KW"/>
</dbReference>
<feature type="region of interest" description="Disordered" evidence="7">
    <location>
        <begin position="914"/>
        <end position="950"/>
    </location>
</feature>
<dbReference type="Proteomes" id="UP001220324">
    <property type="component" value="Unassembled WGS sequence"/>
</dbReference>
<evidence type="ECO:0000256" key="3">
    <source>
        <dbReference type="ARBA" id="ARBA00022840"/>
    </source>
</evidence>
<keyword evidence="4 6" id="KW-0175">Coiled coil</keyword>
<dbReference type="InterPro" id="IPR044986">
    <property type="entry name" value="KIF15/KIN-12"/>
</dbReference>
<evidence type="ECO:0000256" key="4">
    <source>
        <dbReference type="ARBA" id="ARBA00023054"/>
    </source>
</evidence>
<proteinExistence type="predicted"/>